<evidence type="ECO:0000256" key="4">
    <source>
        <dbReference type="PIRSR" id="PIRSR606225-1"/>
    </source>
</evidence>
<dbReference type="InterPro" id="IPR006145">
    <property type="entry name" value="PsdUridine_synth_RsuA/RluA"/>
</dbReference>
<protein>
    <recommendedName>
        <fullName evidence="5">Pseudouridine synthase</fullName>
        <ecNumber evidence="5">5.4.99.-</ecNumber>
    </recommendedName>
</protein>
<dbReference type="NCBIfam" id="TIGR00005">
    <property type="entry name" value="rluA_subfam"/>
    <property type="match status" value="1"/>
</dbReference>
<dbReference type="PROSITE" id="PS01129">
    <property type="entry name" value="PSI_RLU"/>
    <property type="match status" value="1"/>
</dbReference>
<feature type="domain" description="Pseudouridine synthase RsuA/RluA-like" evidence="6">
    <location>
        <begin position="84"/>
        <end position="224"/>
    </location>
</feature>
<dbReference type="Pfam" id="PF00849">
    <property type="entry name" value="PseudoU_synth_2"/>
    <property type="match status" value="1"/>
</dbReference>
<gene>
    <name evidence="7" type="ORF">PRVXH_000839</name>
</gene>
<feature type="active site" evidence="4">
    <location>
        <position position="130"/>
    </location>
</feature>
<dbReference type="SUPFAM" id="SSF55120">
    <property type="entry name" value="Pseudouridine synthase"/>
    <property type="match status" value="1"/>
</dbReference>
<evidence type="ECO:0000313" key="7">
    <source>
        <dbReference type="EMBL" id="XCI29516.1"/>
    </source>
</evidence>
<evidence type="ECO:0000256" key="5">
    <source>
        <dbReference type="RuleBase" id="RU362028"/>
    </source>
</evidence>
<dbReference type="PANTHER" id="PTHR21600:SF44">
    <property type="entry name" value="RIBOSOMAL LARGE SUBUNIT PSEUDOURIDINE SYNTHASE D"/>
    <property type="match status" value="1"/>
</dbReference>
<evidence type="ECO:0000256" key="2">
    <source>
        <dbReference type="ARBA" id="ARBA00010876"/>
    </source>
</evidence>
<evidence type="ECO:0000256" key="3">
    <source>
        <dbReference type="ARBA" id="ARBA00023235"/>
    </source>
</evidence>
<evidence type="ECO:0000259" key="6">
    <source>
        <dbReference type="Pfam" id="PF00849"/>
    </source>
</evidence>
<keyword evidence="3 5" id="KW-0413">Isomerase</keyword>
<dbReference type="CDD" id="cd02869">
    <property type="entry name" value="PseudoU_synth_RluA_like"/>
    <property type="match status" value="1"/>
</dbReference>
<name>A0AAU8HVX0_9FIRM</name>
<dbReference type="GO" id="GO:0003723">
    <property type="term" value="F:RNA binding"/>
    <property type="evidence" value="ECO:0007669"/>
    <property type="project" value="InterPro"/>
</dbReference>
<comment type="function">
    <text evidence="5">Responsible for synthesis of pseudouridine from uracil.</text>
</comment>
<reference evidence="7" key="1">
    <citation type="journal article" date="2018" name="Antonie Van Leeuwenhoek">
        <title>Proteinivorax hydrogeniformans sp. nov., an anaerobic, haloalkaliphilic bacterium fermenting proteinaceous compounds with high hydrogen production.</title>
        <authorList>
            <person name="Boltyanskaya Y."/>
            <person name="Detkova E."/>
            <person name="Pimenov N."/>
            <person name="Kevbrin V."/>
        </authorList>
    </citation>
    <scope>NUCLEOTIDE SEQUENCE</scope>
    <source>
        <strain evidence="7">Z-710</strain>
    </source>
</reference>
<dbReference type="EC" id="5.4.99.-" evidence="5"/>
<evidence type="ECO:0000256" key="1">
    <source>
        <dbReference type="ARBA" id="ARBA00000073"/>
    </source>
</evidence>
<dbReference type="Gene3D" id="3.30.2350.10">
    <property type="entry name" value="Pseudouridine synthase"/>
    <property type="match status" value="1"/>
</dbReference>
<reference evidence="7" key="2">
    <citation type="submission" date="2024-06" db="EMBL/GenBank/DDBJ databases">
        <authorList>
            <person name="Petrova K.O."/>
            <person name="Toshchakov S.V."/>
            <person name="Boltjanskaja Y.V."/>
            <person name="Kevbrin V.V."/>
        </authorList>
    </citation>
    <scope>NUCLEOTIDE SEQUENCE</scope>
    <source>
        <strain evidence="7">Z-710</strain>
    </source>
</reference>
<proteinExistence type="inferred from homology"/>
<comment type="catalytic activity">
    <reaction evidence="1 5">
        <text>a uridine in RNA = a pseudouridine in RNA</text>
        <dbReference type="Rhea" id="RHEA:48348"/>
        <dbReference type="Rhea" id="RHEA-COMP:12068"/>
        <dbReference type="Rhea" id="RHEA-COMP:12069"/>
        <dbReference type="ChEBI" id="CHEBI:65314"/>
        <dbReference type="ChEBI" id="CHEBI:65315"/>
    </reaction>
</comment>
<dbReference type="GO" id="GO:0009982">
    <property type="term" value="F:pseudouridine synthase activity"/>
    <property type="evidence" value="ECO:0007669"/>
    <property type="project" value="InterPro"/>
</dbReference>
<dbReference type="InterPro" id="IPR006224">
    <property type="entry name" value="PsdUridine_synth_RluA-like_CS"/>
</dbReference>
<comment type="similarity">
    <text evidence="2 5">Belongs to the pseudouridine synthase RluA family.</text>
</comment>
<dbReference type="AlphaFoldDB" id="A0AAU8HVX0"/>
<dbReference type="RefSeq" id="WP_353894064.1">
    <property type="nucleotide sequence ID" value="NZ_CP159485.1"/>
</dbReference>
<dbReference type="InterPro" id="IPR006225">
    <property type="entry name" value="PsdUridine_synth_RluC/D"/>
</dbReference>
<sequence>MEKHRFIAKKQTTIKDYLQHRLKFSRRHYRRVKANSKIYVNGIESFVTAPIKQGDVVEILLPTNSVNISPYPYELDILYEDKYILAVNKPKDMLTHPTSKERTNTLINAVQFRQNALNECHSIHPIHRLDRETSGVVMIAKSPYSSMVFTQMFEQRKVDKRYLAIVSGVPKQTNGEINSDLYNYSTKRYQKAITNYKVINSWNHFALIEAVPLTGRTHQIRRHLTEITSGIVGDSIYNTKSNEGGKGQLLHALSLTFMHPVTKKITKIVARLPQDFKKELRKIQKI</sequence>
<organism evidence="7">
    <name type="scientific">Proteinivorax hydrogeniformans</name>
    <dbReference type="NCBI Taxonomy" id="1826727"/>
    <lineage>
        <taxon>Bacteria</taxon>
        <taxon>Bacillati</taxon>
        <taxon>Bacillota</taxon>
        <taxon>Clostridia</taxon>
        <taxon>Eubacteriales</taxon>
        <taxon>Proteinivoracaceae</taxon>
        <taxon>Proteinivorax</taxon>
    </lineage>
</organism>
<dbReference type="EMBL" id="CP159485">
    <property type="protein sequence ID" value="XCI29516.1"/>
    <property type="molecule type" value="Genomic_DNA"/>
</dbReference>
<dbReference type="InterPro" id="IPR050188">
    <property type="entry name" value="RluA_PseudoU_synthase"/>
</dbReference>
<dbReference type="GO" id="GO:0000455">
    <property type="term" value="P:enzyme-directed rRNA pseudouridine synthesis"/>
    <property type="evidence" value="ECO:0007669"/>
    <property type="project" value="TreeGrafter"/>
</dbReference>
<dbReference type="PANTHER" id="PTHR21600">
    <property type="entry name" value="MITOCHONDRIAL RNA PSEUDOURIDINE SYNTHASE"/>
    <property type="match status" value="1"/>
</dbReference>
<accession>A0AAU8HVX0</accession>
<dbReference type="GO" id="GO:0140098">
    <property type="term" value="F:catalytic activity, acting on RNA"/>
    <property type="evidence" value="ECO:0007669"/>
    <property type="project" value="UniProtKB-ARBA"/>
</dbReference>
<dbReference type="InterPro" id="IPR020103">
    <property type="entry name" value="PsdUridine_synth_cat_dom_sf"/>
</dbReference>